<evidence type="ECO:0000313" key="2">
    <source>
        <dbReference type="EMBL" id="KAJ9567619.1"/>
    </source>
</evidence>
<gene>
    <name evidence="2" type="ORF">OSB04_003585</name>
</gene>
<evidence type="ECO:0000256" key="1">
    <source>
        <dbReference type="SAM" id="MobiDB-lite"/>
    </source>
</evidence>
<dbReference type="PANTHER" id="PTHR33401">
    <property type="entry name" value="LIGHT-HARVESTING COMPLEX-LIKE PROTEIN OHP2, CHLOROPLASTIC"/>
    <property type="match status" value="1"/>
</dbReference>
<dbReference type="PANTHER" id="PTHR33401:SF3">
    <property type="entry name" value="LOW AFFINITY POTASSIUM TRANSPORT SYSTEM PROTEIN"/>
    <property type="match status" value="1"/>
</dbReference>
<keyword evidence="3" id="KW-1185">Reference proteome</keyword>
<proteinExistence type="predicted"/>
<evidence type="ECO:0000313" key="3">
    <source>
        <dbReference type="Proteomes" id="UP001172457"/>
    </source>
</evidence>
<feature type="region of interest" description="Disordered" evidence="1">
    <location>
        <begin position="88"/>
        <end position="116"/>
    </location>
</feature>
<name>A0AA38WVA1_9ASTR</name>
<protein>
    <submittedName>
        <fullName evidence="2">Uncharacterized protein</fullName>
    </submittedName>
</protein>
<dbReference type="Proteomes" id="UP001172457">
    <property type="component" value="Chromosome 1"/>
</dbReference>
<dbReference type="AlphaFoldDB" id="A0AA38WVA1"/>
<reference evidence="2" key="1">
    <citation type="submission" date="2023-03" db="EMBL/GenBank/DDBJ databases">
        <title>Chromosome-scale reference genome and RAD-based genetic map of yellow starthistle (Centaurea solstitialis) reveal putative structural variation and QTLs associated with invader traits.</title>
        <authorList>
            <person name="Reatini B."/>
            <person name="Cang F.A."/>
            <person name="Jiang Q."/>
            <person name="Mckibben M.T.W."/>
            <person name="Barker M.S."/>
            <person name="Rieseberg L.H."/>
            <person name="Dlugosch K.M."/>
        </authorList>
    </citation>
    <scope>NUCLEOTIDE SEQUENCE</scope>
    <source>
        <strain evidence="2">CAN-66</strain>
        <tissue evidence="2">Leaf</tissue>
    </source>
</reference>
<feature type="region of interest" description="Disordered" evidence="1">
    <location>
        <begin position="158"/>
        <end position="214"/>
    </location>
</feature>
<organism evidence="2 3">
    <name type="scientific">Centaurea solstitialis</name>
    <name type="common">yellow star-thistle</name>
    <dbReference type="NCBI Taxonomy" id="347529"/>
    <lineage>
        <taxon>Eukaryota</taxon>
        <taxon>Viridiplantae</taxon>
        <taxon>Streptophyta</taxon>
        <taxon>Embryophyta</taxon>
        <taxon>Tracheophyta</taxon>
        <taxon>Spermatophyta</taxon>
        <taxon>Magnoliopsida</taxon>
        <taxon>eudicotyledons</taxon>
        <taxon>Gunneridae</taxon>
        <taxon>Pentapetalae</taxon>
        <taxon>asterids</taxon>
        <taxon>campanulids</taxon>
        <taxon>Asterales</taxon>
        <taxon>Asteraceae</taxon>
        <taxon>Carduoideae</taxon>
        <taxon>Cardueae</taxon>
        <taxon>Centaureinae</taxon>
        <taxon>Centaurea</taxon>
    </lineage>
</organism>
<sequence>MLLAVEGGRFFSSSASGYSNGLNLLLLGHKKEEKPMRVSPWNQYHLVDQHQESEDPDPQLAAKDHVNKHCVCGCACFGGVESPSIHQHNKAAASDLEKVQETPAPPLPTSDFVDNNTSLKSSLKRRVNNDDGVGIDARNNVQWTDVMGGELVQIREFEPSEHSDSDDDFEHSSGKTYLHCYSTGKTTSNSNSNPTPTPPNPPSSVSSSPPDTKTAVGQNVVTMEFQRQKAKELQEYFKQKKAEAAANQGPFFGWIAKNEISNGRLGHPSTVKDCGRALGPAGMLTEYATGSDFVDQVKILLSNFGIVDLE</sequence>
<accession>A0AA38WVA1</accession>
<comment type="caution">
    <text evidence="2">The sequence shown here is derived from an EMBL/GenBank/DDBJ whole genome shotgun (WGS) entry which is preliminary data.</text>
</comment>
<dbReference type="EMBL" id="JARYMX010000001">
    <property type="protein sequence ID" value="KAJ9567619.1"/>
    <property type="molecule type" value="Genomic_DNA"/>
</dbReference>